<dbReference type="Pfam" id="PF00067">
    <property type="entry name" value="p450"/>
    <property type="match status" value="1"/>
</dbReference>
<evidence type="ECO:0000256" key="1">
    <source>
        <dbReference type="ARBA" id="ARBA00001971"/>
    </source>
</evidence>
<dbReference type="PRINTS" id="PR00463">
    <property type="entry name" value="EP450I"/>
</dbReference>
<name>A0A1W7HBR5_SCODU</name>
<comment type="subcellular location">
    <subcellularLocation>
        <location evidence="2">Membrane</location>
        <topology evidence="2">Single-pass membrane protein</topology>
    </subcellularLocation>
</comment>
<dbReference type="GO" id="GO:0005506">
    <property type="term" value="F:iron ion binding"/>
    <property type="evidence" value="ECO:0007669"/>
    <property type="project" value="InterPro"/>
</dbReference>
<evidence type="ECO:0000256" key="11">
    <source>
        <dbReference type="SAM" id="Phobius"/>
    </source>
</evidence>
<evidence type="ECO:0000256" key="5">
    <source>
        <dbReference type="ARBA" id="ARBA00022723"/>
    </source>
</evidence>
<dbReference type="EMBL" id="FX983062">
    <property type="protein sequence ID" value="BAX34687.1"/>
    <property type="molecule type" value="mRNA"/>
</dbReference>
<dbReference type="PRINTS" id="PR00385">
    <property type="entry name" value="P450"/>
</dbReference>
<organism evidence="12">
    <name type="scientific">Scoparia dulcis</name>
    <name type="common">Sweet broom</name>
    <name type="synonym">Capraria dulcis</name>
    <dbReference type="NCBI Taxonomy" id="107240"/>
    <lineage>
        <taxon>Eukaryota</taxon>
        <taxon>Viridiplantae</taxon>
        <taxon>Streptophyta</taxon>
        <taxon>Embryophyta</taxon>
        <taxon>Tracheophyta</taxon>
        <taxon>Spermatophyta</taxon>
        <taxon>Magnoliopsida</taxon>
        <taxon>eudicotyledons</taxon>
        <taxon>Gunneridae</taxon>
        <taxon>Pentapetalae</taxon>
        <taxon>asterids</taxon>
        <taxon>lamiids</taxon>
        <taxon>Lamiales</taxon>
        <taxon>Plantaginaceae</taxon>
        <taxon>Gratioleae</taxon>
        <taxon>Scoparia</taxon>
    </lineage>
</organism>
<evidence type="ECO:0000256" key="9">
    <source>
        <dbReference type="PIRSR" id="PIRSR602401-1"/>
    </source>
</evidence>
<dbReference type="InterPro" id="IPR017972">
    <property type="entry name" value="Cyt_P450_CS"/>
</dbReference>
<sequence>MAPLLQTEGNYFPLTTIILCMILLIIIKHYFKFSFLRKTPGLPPGPTPWPIVGNIPHMIKGSSMPHVFLTNLAKTYGPLISLKLGTKCWIIASSPEAAMEILKTKDRILSGRYVPHAFPIPYPEINKSSIAWSECNDFWKNLRTLLRTHLFSNNAMESQAQVWEKSITQLVEFVRSKEGEVLKIADLVSATAFNLLGNALLSRDFLNLDDVMNGDGGLRGVMREYLATLAAPNLADFYQIFKNHDVQGLCKKSRDIADKIRAVWEPIIEQRRGSGSSYSGQKDYLDTLLQNGFSNDQINVQFLELFTAGTDTTSSTVEWTIAELMRNPESMEKVRAEIEDGIKEEDLDVLQLPYVQACIREALRLYPPAPLLLPHRALETTQVMNYTIPKDAQIMVNLWAIGRDPSVWEEPLKFKPERFLESNIDFKGNDFEFIPFGAGRRICPGLPMAIRTIPLILVSLIRFFDWSLPFGKDPRSELNMKEKFALSIEMEHPLELIPKPRQ</sequence>
<evidence type="ECO:0000256" key="7">
    <source>
        <dbReference type="ARBA" id="ARBA00023004"/>
    </source>
</evidence>
<feature type="binding site" description="axial binding residue" evidence="9">
    <location>
        <position position="443"/>
    </location>
    <ligand>
        <name>heme</name>
        <dbReference type="ChEBI" id="CHEBI:30413"/>
    </ligand>
    <ligandPart>
        <name>Fe</name>
        <dbReference type="ChEBI" id="CHEBI:18248"/>
    </ligandPart>
</feature>
<dbReference type="PANTHER" id="PTHR47950:SF6">
    <property type="entry name" value="CYTOCHROME P450"/>
    <property type="match status" value="1"/>
</dbReference>
<comment type="cofactor">
    <cofactor evidence="1 9">
        <name>heme</name>
        <dbReference type="ChEBI" id="CHEBI:30413"/>
    </cofactor>
</comment>
<dbReference type="GO" id="GO:0020037">
    <property type="term" value="F:heme binding"/>
    <property type="evidence" value="ECO:0007669"/>
    <property type="project" value="InterPro"/>
</dbReference>
<dbReference type="GO" id="GO:0016705">
    <property type="term" value="F:oxidoreductase activity, acting on paired donors, with incorporation or reduction of molecular oxygen"/>
    <property type="evidence" value="ECO:0007669"/>
    <property type="project" value="InterPro"/>
</dbReference>
<dbReference type="InterPro" id="IPR002401">
    <property type="entry name" value="Cyt_P450_E_grp-I"/>
</dbReference>
<evidence type="ECO:0000313" key="12">
    <source>
        <dbReference type="EMBL" id="BAX34687.1"/>
    </source>
</evidence>
<dbReference type="PROSITE" id="PS00086">
    <property type="entry name" value="CYTOCHROME_P450"/>
    <property type="match status" value="1"/>
</dbReference>
<comment type="similarity">
    <text evidence="3 10">Belongs to the cytochrome P450 family.</text>
</comment>
<dbReference type="PANTHER" id="PTHR47950">
    <property type="entry name" value="CYTOCHROME P450, FAMILY 76, SUBFAMILY C, POLYPEPTIDE 5-RELATED"/>
    <property type="match status" value="1"/>
</dbReference>
<evidence type="ECO:0000256" key="4">
    <source>
        <dbReference type="ARBA" id="ARBA00022617"/>
    </source>
</evidence>
<keyword evidence="8 10" id="KW-0503">Monooxygenase</keyword>
<keyword evidence="7 9" id="KW-0408">Iron</keyword>
<dbReference type="Gene3D" id="1.10.630.10">
    <property type="entry name" value="Cytochrome P450"/>
    <property type="match status" value="1"/>
</dbReference>
<evidence type="ECO:0000256" key="6">
    <source>
        <dbReference type="ARBA" id="ARBA00023002"/>
    </source>
</evidence>
<keyword evidence="11" id="KW-1133">Transmembrane helix</keyword>
<keyword evidence="4 9" id="KW-0349">Heme</keyword>
<dbReference type="SUPFAM" id="SSF48264">
    <property type="entry name" value="Cytochrome P450"/>
    <property type="match status" value="1"/>
</dbReference>
<evidence type="ECO:0000256" key="2">
    <source>
        <dbReference type="ARBA" id="ARBA00004167"/>
    </source>
</evidence>
<protein>
    <submittedName>
        <fullName evidence="12">Cytochrome P450</fullName>
    </submittedName>
</protein>
<dbReference type="InterPro" id="IPR036396">
    <property type="entry name" value="Cyt_P450_sf"/>
</dbReference>
<keyword evidence="11" id="KW-0472">Membrane</keyword>
<dbReference type="GO" id="GO:0016020">
    <property type="term" value="C:membrane"/>
    <property type="evidence" value="ECO:0007669"/>
    <property type="project" value="UniProtKB-SubCell"/>
</dbReference>
<dbReference type="InterPro" id="IPR001128">
    <property type="entry name" value="Cyt_P450"/>
</dbReference>
<feature type="transmembrane region" description="Helical" evidence="11">
    <location>
        <begin position="12"/>
        <end position="31"/>
    </location>
</feature>
<accession>A0A1W7HBR5</accession>
<evidence type="ECO:0000256" key="8">
    <source>
        <dbReference type="ARBA" id="ARBA00023033"/>
    </source>
</evidence>
<keyword evidence="6 10" id="KW-0560">Oxidoreductase</keyword>
<keyword evidence="11" id="KW-0812">Transmembrane</keyword>
<evidence type="ECO:0000256" key="3">
    <source>
        <dbReference type="ARBA" id="ARBA00010617"/>
    </source>
</evidence>
<reference evidence="12" key="1">
    <citation type="journal article" date="2017" name="Sci. Rep.">
        <title>Elucidation of terpenoid metabolism in Scoparia dulcis by RNA-seq analysis.</title>
        <authorList>
            <person name="Yamamura Y."/>
            <person name="Kurosaki F."/>
            <person name="Lee J.B."/>
        </authorList>
    </citation>
    <scope>NUCLEOTIDE SEQUENCE</scope>
    <source>
        <tissue evidence="12">Mixture of leaf and root</tissue>
    </source>
</reference>
<keyword evidence="5 9" id="KW-0479">Metal-binding</keyword>
<dbReference type="AlphaFoldDB" id="A0A1W7HBR5"/>
<dbReference type="GO" id="GO:0004497">
    <property type="term" value="F:monooxygenase activity"/>
    <property type="evidence" value="ECO:0007669"/>
    <property type="project" value="UniProtKB-KW"/>
</dbReference>
<dbReference type="FunFam" id="1.10.630.10:FF:000126">
    <property type="entry name" value="Predicted protein"/>
    <property type="match status" value="1"/>
</dbReference>
<evidence type="ECO:0000256" key="10">
    <source>
        <dbReference type="RuleBase" id="RU000461"/>
    </source>
</evidence>
<proteinExistence type="evidence at transcript level"/>